<dbReference type="PRINTS" id="PR00463">
    <property type="entry name" value="EP450I"/>
</dbReference>
<dbReference type="Proteomes" id="UP000297245">
    <property type="component" value="Unassembled WGS sequence"/>
</dbReference>
<dbReference type="GO" id="GO:0020037">
    <property type="term" value="F:heme binding"/>
    <property type="evidence" value="ECO:0007669"/>
    <property type="project" value="InterPro"/>
</dbReference>
<keyword evidence="11 14" id="KW-0503">Monooxygenase</keyword>
<dbReference type="GO" id="GO:0016705">
    <property type="term" value="F:oxidoreductase activity, acting on paired donors, with incorporation or reduction of molecular oxygen"/>
    <property type="evidence" value="ECO:0007669"/>
    <property type="project" value="InterPro"/>
</dbReference>
<reference evidence="16 17" key="1">
    <citation type="journal article" date="2019" name="Nat. Ecol. Evol.">
        <title>Megaphylogeny resolves global patterns of mushroom evolution.</title>
        <authorList>
            <person name="Varga T."/>
            <person name="Krizsan K."/>
            <person name="Foldi C."/>
            <person name="Dima B."/>
            <person name="Sanchez-Garcia M."/>
            <person name="Sanchez-Ramirez S."/>
            <person name="Szollosi G.J."/>
            <person name="Szarkandi J.G."/>
            <person name="Papp V."/>
            <person name="Albert L."/>
            <person name="Andreopoulos W."/>
            <person name="Angelini C."/>
            <person name="Antonin V."/>
            <person name="Barry K.W."/>
            <person name="Bougher N.L."/>
            <person name="Buchanan P."/>
            <person name="Buyck B."/>
            <person name="Bense V."/>
            <person name="Catcheside P."/>
            <person name="Chovatia M."/>
            <person name="Cooper J."/>
            <person name="Damon W."/>
            <person name="Desjardin D."/>
            <person name="Finy P."/>
            <person name="Geml J."/>
            <person name="Haridas S."/>
            <person name="Hughes K."/>
            <person name="Justo A."/>
            <person name="Karasinski D."/>
            <person name="Kautmanova I."/>
            <person name="Kiss B."/>
            <person name="Kocsube S."/>
            <person name="Kotiranta H."/>
            <person name="LaButti K.M."/>
            <person name="Lechner B.E."/>
            <person name="Liimatainen K."/>
            <person name="Lipzen A."/>
            <person name="Lukacs Z."/>
            <person name="Mihaltcheva S."/>
            <person name="Morgado L.N."/>
            <person name="Niskanen T."/>
            <person name="Noordeloos M.E."/>
            <person name="Ohm R.A."/>
            <person name="Ortiz-Santana B."/>
            <person name="Ovrebo C."/>
            <person name="Racz N."/>
            <person name="Riley R."/>
            <person name="Savchenko A."/>
            <person name="Shiryaev A."/>
            <person name="Soop K."/>
            <person name="Spirin V."/>
            <person name="Szebenyi C."/>
            <person name="Tomsovsky M."/>
            <person name="Tulloss R.E."/>
            <person name="Uehling J."/>
            <person name="Grigoriev I.V."/>
            <person name="Vagvolgyi C."/>
            <person name="Papp T."/>
            <person name="Martin F.M."/>
            <person name="Miettinen O."/>
            <person name="Hibbett D.S."/>
            <person name="Nagy L.G."/>
        </authorList>
    </citation>
    <scope>NUCLEOTIDE SEQUENCE [LARGE SCALE GENOMIC DNA]</scope>
    <source>
        <strain evidence="16 17">CBS 962.96</strain>
    </source>
</reference>
<dbReference type="GO" id="GO:0016020">
    <property type="term" value="C:membrane"/>
    <property type="evidence" value="ECO:0007669"/>
    <property type="project" value="UniProtKB-SubCell"/>
</dbReference>
<dbReference type="Gene3D" id="1.10.630.10">
    <property type="entry name" value="Cytochrome P450"/>
    <property type="match status" value="1"/>
</dbReference>
<evidence type="ECO:0000256" key="5">
    <source>
        <dbReference type="ARBA" id="ARBA00022617"/>
    </source>
</evidence>
<comment type="cofactor">
    <cofactor evidence="1 13">
        <name>heme</name>
        <dbReference type="ChEBI" id="CHEBI:30413"/>
    </cofactor>
</comment>
<feature type="binding site" description="axial binding residue" evidence="13">
    <location>
        <position position="500"/>
    </location>
    <ligand>
        <name>heme</name>
        <dbReference type="ChEBI" id="CHEBI:30413"/>
    </ligand>
    <ligandPart>
        <name>Fe</name>
        <dbReference type="ChEBI" id="CHEBI:18248"/>
    </ligandPart>
</feature>
<keyword evidence="9 14" id="KW-0560">Oxidoreductase</keyword>
<comment type="subcellular location">
    <subcellularLocation>
        <location evidence="2">Membrane</location>
    </subcellularLocation>
</comment>
<dbReference type="Pfam" id="PF00067">
    <property type="entry name" value="p450"/>
    <property type="match status" value="1"/>
</dbReference>
<keyword evidence="6 15" id="KW-0812">Transmembrane</keyword>
<dbReference type="PANTHER" id="PTHR24305:SF166">
    <property type="entry name" value="CYTOCHROME P450 12A4, MITOCHONDRIAL-RELATED"/>
    <property type="match status" value="1"/>
</dbReference>
<comment type="pathway">
    <text evidence="3">Secondary metabolite biosynthesis; terpenoid biosynthesis.</text>
</comment>
<keyword evidence="12 15" id="KW-0472">Membrane</keyword>
<proteinExistence type="inferred from homology"/>
<dbReference type="AlphaFoldDB" id="A0A4S8MVH4"/>
<evidence type="ECO:0000256" key="15">
    <source>
        <dbReference type="SAM" id="Phobius"/>
    </source>
</evidence>
<comment type="similarity">
    <text evidence="4 14">Belongs to the cytochrome P450 family.</text>
</comment>
<dbReference type="InterPro" id="IPR036396">
    <property type="entry name" value="Cyt_P450_sf"/>
</dbReference>
<dbReference type="OrthoDB" id="3203564at2759"/>
<name>A0A4S8MVH4_DENBC</name>
<sequence length="567" mass="64236">MSYLSSATTFCILYVLFVSIRFLSTRKSLKFLRGPSSTSWLFGRSLFFSHEYEFFKQVEVGELSESWIGEYGAAFRFDGPLGKDVLYLADPKALQYVLQTSSYHYPKTKDAQNLLRRSFGSGIASVEGNVHQRHRKALNPAFSASQLKTFLSLFQKSTERLVNKWQEQYFSEERNRQEGGYQVIPINTWLSKLALDLIGESAFGYKFGALENEVNTLSSIVRHLFDDTMGSGLSKVTAFFKALRRELPVDPTFYNPMNPEMPLVLTREDERFNNWMEAAEAAAKNILREKAEFGRQGAEEGNKDILSILVRSNNSQDPKKRLDEKEVLGQVATLIIAGHDTTAVTTSWFLYELSRHPEHQQRILEEIHAIKSAKLDAGEDAGFTSHDYDSMPFFNACIKETLRMYPIVVTLTRYTDRDDIIPLSEPVISTSGEKLAHIPVKKDQTVIIDITSYNRLKSAWGEDADKWNPERFLNPKTLQQMTSLGVYSNLLTFGAGVRACIGWRFALQEMQAIIAGLIPMFEFSIDPTIDIFRAQLGVMVPMIRGKEAEGSQLPLKVKPRASSLNEA</sequence>
<dbReference type="InterPro" id="IPR050121">
    <property type="entry name" value="Cytochrome_P450_monoxygenase"/>
</dbReference>
<keyword evidence="8 15" id="KW-1133">Transmembrane helix</keyword>
<dbReference type="InterPro" id="IPR001128">
    <property type="entry name" value="Cyt_P450"/>
</dbReference>
<keyword evidence="17" id="KW-1185">Reference proteome</keyword>
<keyword evidence="7 13" id="KW-0479">Metal-binding</keyword>
<dbReference type="InterPro" id="IPR002401">
    <property type="entry name" value="Cyt_P450_E_grp-I"/>
</dbReference>
<protein>
    <submittedName>
        <fullName evidence="16">PAH-inducible cytochrome P450 monooxygenase PC-PAH 1</fullName>
    </submittedName>
</protein>
<evidence type="ECO:0000256" key="1">
    <source>
        <dbReference type="ARBA" id="ARBA00001971"/>
    </source>
</evidence>
<keyword evidence="10 13" id="KW-0408">Iron</keyword>
<evidence type="ECO:0000256" key="4">
    <source>
        <dbReference type="ARBA" id="ARBA00010617"/>
    </source>
</evidence>
<evidence type="ECO:0000256" key="14">
    <source>
        <dbReference type="RuleBase" id="RU000461"/>
    </source>
</evidence>
<evidence type="ECO:0000256" key="7">
    <source>
        <dbReference type="ARBA" id="ARBA00022723"/>
    </source>
</evidence>
<feature type="transmembrane region" description="Helical" evidence="15">
    <location>
        <begin position="6"/>
        <end position="23"/>
    </location>
</feature>
<evidence type="ECO:0000256" key="9">
    <source>
        <dbReference type="ARBA" id="ARBA00023002"/>
    </source>
</evidence>
<gene>
    <name evidence="16" type="ORF">K435DRAFT_848424</name>
</gene>
<evidence type="ECO:0000256" key="3">
    <source>
        <dbReference type="ARBA" id="ARBA00004721"/>
    </source>
</evidence>
<evidence type="ECO:0000256" key="11">
    <source>
        <dbReference type="ARBA" id="ARBA00023033"/>
    </source>
</evidence>
<dbReference type="GO" id="GO:0005506">
    <property type="term" value="F:iron ion binding"/>
    <property type="evidence" value="ECO:0007669"/>
    <property type="project" value="InterPro"/>
</dbReference>
<evidence type="ECO:0000313" key="17">
    <source>
        <dbReference type="Proteomes" id="UP000297245"/>
    </source>
</evidence>
<evidence type="ECO:0000313" key="16">
    <source>
        <dbReference type="EMBL" id="THV07082.1"/>
    </source>
</evidence>
<dbReference type="PROSITE" id="PS00086">
    <property type="entry name" value="CYTOCHROME_P450"/>
    <property type="match status" value="1"/>
</dbReference>
<evidence type="ECO:0000256" key="6">
    <source>
        <dbReference type="ARBA" id="ARBA00022692"/>
    </source>
</evidence>
<dbReference type="InterPro" id="IPR017972">
    <property type="entry name" value="Cyt_P450_CS"/>
</dbReference>
<dbReference type="EMBL" id="ML179039">
    <property type="protein sequence ID" value="THV07082.1"/>
    <property type="molecule type" value="Genomic_DNA"/>
</dbReference>
<keyword evidence="5 13" id="KW-0349">Heme</keyword>
<organism evidence="16 17">
    <name type="scientific">Dendrothele bispora (strain CBS 962.96)</name>
    <dbReference type="NCBI Taxonomy" id="1314807"/>
    <lineage>
        <taxon>Eukaryota</taxon>
        <taxon>Fungi</taxon>
        <taxon>Dikarya</taxon>
        <taxon>Basidiomycota</taxon>
        <taxon>Agaricomycotina</taxon>
        <taxon>Agaricomycetes</taxon>
        <taxon>Agaricomycetidae</taxon>
        <taxon>Agaricales</taxon>
        <taxon>Agaricales incertae sedis</taxon>
        <taxon>Dendrothele</taxon>
    </lineage>
</organism>
<dbReference type="PRINTS" id="PR00385">
    <property type="entry name" value="P450"/>
</dbReference>
<dbReference type="GO" id="GO:0004497">
    <property type="term" value="F:monooxygenase activity"/>
    <property type="evidence" value="ECO:0007669"/>
    <property type="project" value="UniProtKB-KW"/>
</dbReference>
<dbReference type="PANTHER" id="PTHR24305">
    <property type="entry name" value="CYTOCHROME P450"/>
    <property type="match status" value="1"/>
</dbReference>
<evidence type="ECO:0000256" key="13">
    <source>
        <dbReference type="PIRSR" id="PIRSR602401-1"/>
    </source>
</evidence>
<accession>A0A4S8MVH4</accession>
<evidence type="ECO:0000256" key="12">
    <source>
        <dbReference type="ARBA" id="ARBA00023136"/>
    </source>
</evidence>
<evidence type="ECO:0000256" key="10">
    <source>
        <dbReference type="ARBA" id="ARBA00023004"/>
    </source>
</evidence>
<evidence type="ECO:0000256" key="2">
    <source>
        <dbReference type="ARBA" id="ARBA00004370"/>
    </source>
</evidence>
<evidence type="ECO:0000256" key="8">
    <source>
        <dbReference type="ARBA" id="ARBA00022989"/>
    </source>
</evidence>
<dbReference type="SUPFAM" id="SSF48264">
    <property type="entry name" value="Cytochrome P450"/>
    <property type="match status" value="1"/>
</dbReference>